<dbReference type="PANTHER" id="PTHR45656">
    <property type="entry name" value="PROTEIN CBR-CLEC-78"/>
    <property type="match status" value="1"/>
</dbReference>
<dbReference type="InterPro" id="IPR035976">
    <property type="entry name" value="Sushi/SCR/CCP_sf"/>
</dbReference>
<comment type="caution">
    <text evidence="4">Lacks conserved residue(s) required for the propagation of feature annotation.</text>
</comment>
<keyword evidence="5" id="KW-0768">Sushi</keyword>
<evidence type="ECO:0000313" key="9">
    <source>
        <dbReference type="EMBL" id="WAR08458.1"/>
    </source>
</evidence>
<dbReference type="PROSITE" id="PS50923">
    <property type="entry name" value="SUSHI"/>
    <property type="match status" value="4"/>
</dbReference>
<reference evidence="9" key="1">
    <citation type="submission" date="2022-11" db="EMBL/GenBank/DDBJ databases">
        <title>Centuries of genome instability and evolution in soft-shell clam transmissible cancer (bioRxiv).</title>
        <authorList>
            <person name="Hart S.F.M."/>
            <person name="Yonemitsu M.A."/>
            <person name="Giersch R.M."/>
            <person name="Beal B.F."/>
            <person name="Arriagada G."/>
            <person name="Davis B.W."/>
            <person name="Ostrander E.A."/>
            <person name="Goff S.P."/>
            <person name="Metzger M.J."/>
        </authorList>
    </citation>
    <scope>NUCLEOTIDE SEQUENCE</scope>
    <source>
        <strain evidence="9">MELC-2E11</strain>
        <tissue evidence="9">Siphon/mantle</tissue>
    </source>
</reference>
<feature type="domain" description="Sushi" evidence="8">
    <location>
        <begin position="188"/>
        <end position="243"/>
    </location>
</feature>
<dbReference type="PANTHER" id="PTHR45656:SF4">
    <property type="entry name" value="PROTEIN CBR-CLEC-78"/>
    <property type="match status" value="1"/>
</dbReference>
<dbReference type="InterPro" id="IPR051277">
    <property type="entry name" value="SEZ6_CSMD_C4BPB_Regulators"/>
</dbReference>
<sequence>MYEFLLYCCLLLTTPWILLTHAACPDPTPTNGSSTLYDSGQFALISCDTGFTMNGEDYIECVNDTWSTNTTCQIVDCGDPTPTSGSVDSGDTTYLSVVTVTCDSGYDISGSDVITCQSTGSWNATPTCERKDCGDPTPNNGSADIPSGTTYNEPAAVTCNTGFTRNGSSLIVCQADGTWSASPTCAINDCGDPVPSDGSANDTGTTYGTVLSISCNTGWVLSGSPIITCEADSAWSGTPTCNPYGFYLHT</sequence>
<keyword evidence="1 6" id="KW-0732">Signal</keyword>
<evidence type="ECO:0000256" key="4">
    <source>
        <dbReference type="PROSITE-ProRule" id="PRU00196"/>
    </source>
</evidence>
<feature type="domain" description="SRCR" evidence="7">
    <location>
        <begin position="17"/>
        <end position="160"/>
    </location>
</feature>
<evidence type="ECO:0000259" key="8">
    <source>
        <dbReference type="PROSITE" id="PS50923"/>
    </source>
</evidence>
<dbReference type="Proteomes" id="UP001164746">
    <property type="component" value="Chromosome 6"/>
</dbReference>
<proteinExistence type="predicted"/>
<feature type="signal peptide" evidence="6">
    <location>
        <begin position="1"/>
        <end position="22"/>
    </location>
</feature>
<feature type="domain" description="Sushi" evidence="8">
    <location>
        <begin position="22"/>
        <end position="74"/>
    </location>
</feature>
<evidence type="ECO:0000256" key="1">
    <source>
        <dbReference type="ARBA" id="ARBA00022729"/>
    </source>
</evidence>
<evidence type="ECO:0000256" key="3">
    <source>
        <dbReference type="ARBA" id="ARBA00023157"/>
    </source>
</evidence>
<feature type="domain" description="Sushi" evidence="8">
    <location>
        <begin position="75"/>
        <end position="130"/>
    </location>
</feature>
<keyword evidence="2" id="KW-0677">Repeat</keyword>
<dbReference type="EMBL" id="CP111017">
    <property type="protein sequence ID" value="WAR08458.1"/>
    <property type="molecule type" value="Genomic_DNA"/>
</dbReference>
<gene>
    <name evidence="9" type="ORF">MAR_018416</name>
</gene>
<dbReference type="Gene3D" id="2.10.70.10">
    <property type="entry name" value="Complement Module, domain 1"/>
    <property type="match status" value="4"/>
</dbReference>
<name>A0ABY7EEL7_MYAAR</name>
<accession>A0ABY7EEL7</accession>
<dbReference type="PROSITE" id="PS50287">
    <property type="entry name" value="SRCR_2"/>
    <property type="match status" value="1"/>
</dbReference>
<protein>
    <submittedName>
        <fullName evidence="9">SVEP1-like protein</fullName>
    </submittedName>
</protein>
<evidence type="ECO:0000256" key="6">
    <source>
        <dbReference type="SAM" id="SignalP"/>
    </source>
</evidence>
<organism evidence="9 10">
    <name type="scientific">Mya arenaria</name>
    <name type="common">Soft-shell clam</name>
    <dbReference type="NCBI Taxonomy" id="6604"/>
    <lineage>
        <taxon>Eukaryota</taxon>
        <taxon>Metazoa</taxon>
        <taxon>Spiralia</taxon>
        <taxon>Lophotrochozoa</taxon>
        <taxon>Mollusca</taxon>
        <taxon>Bivalvia</taxon>
        <taxon>Autobranchia</taxon>
        <taxon>Heteroconchia</taxon>
        <taxon>Euheterodonta</taxon>
        <taxon>Imparidentia</taxon>
        <taxon>Neoheterodontei</taxon>
        <taxon>Myida</taxon>
        <taxon>Myoidea</taxon>
        <taxon>Myidae</taxon>
        <taxon>Mya</taxon>
    </lineage>
</organism>
<feature type="chain" id="PRO_5046644060" evidence="6">
    <location>
        <begin position="23"/>
        <end position="250"/>
    </location>
</feature>
<evidence type="ECO:0000313" key="10">
    <source>
        <dbReference type="Proteomes" id="UP001164746"/>
    </source>
</evidence>
<dbReference type="InterPro" id="IPR000436">
    <property type="entry name" value="Sushi_SCR_CCP_dom"/>
</dbReference>
<dbReference type="CDD" id="cd00033">
    <property type="entry name" value="CCP"/>
    <property type="match status" value="4"/>
</dbReference>
<dbReference type="SMART" id="SM00032">
    <property type="entry name" value="CCP"/>
    <property type="match status" value="4"/>
</dbReference>
<feature type="domain" description="Sushi" evidence="8">
    <location>
        <begin position="131"/>
        <end position="187"/>
    </location>
</feature>
<keyword evidence="10" id="KW-1185">Reference proteome</keyword>
<evidence type="ECO:0000259" key="7">
    <source>
        <dbReference type="PROSITE" id="PS50287"/>
    </source>
</evidence>
<evidence type="ECO:0000256" key="2">
    <source>
        <dbReference type="ARBA" id="ARBA00022737"/>
    </source>
</evidence>
<evidence type="ECO:0000256" key="5">
    <source>
        <dbReference type="PROSITE-ProRule" id="PRU00302"/>
    </source>
</evidence>
<dbReference type="SUPFAM" id="SSF57535">
    <property type="entry name" value="Complement control module/SCR domain"/>
    <property type="match status" value="4"/>
</dbReference>
<dbReference type="Pfam" id="PF00084">
    <property type="entry name" value="Sushi"/>
    <property type="match status" value="4"/>
</dbReference>
<dbReference type="InterPro" id="IPR001190">
    <property type="entry name" value="SRCR"/>
</dbReference>
<keyword evidence="3" id="KW-1015">Disulfide bond</keyword>